<dbReference type="PANTHER" id="PTHR43581:SF4">
    <property type="entry name" value="ATP_GTP PHOSPHATASE"/>
    <property type="match status" value="1"/>
</dbReference>
<feature type="domain" description="ATPase AAA-type core" evidence="1">
    <location>
        <begin position="24"/>
        <end position="290"/>
    </location>
</feature>
<dbReference type="CDD" id="cd00267">
    <property type="entry name" value="ABC_ATPase"/>
    <property type="match status" value="1"/>
</dbReference>
<dbReference type="InterPro" id="IPR051396">
    <property type="entry name" value="Bact_Antivir_Def_Nuclease"/>
</dbReference>
<dbReference type="InterPro" id="IPR027417">
    <property type="entry name" value="P-loop_NTPase"/>
</dbReference>
<comment type="caution">
    <text evidence="2">The sequence shown here is derived from an EMBL/GenBank/DDBJ whole genome shotgun (WGS) entry which is preliminary data.</text>
</comment>
<dbReference type="PANTHER" id="PTHR43581">
    <property type="entry name" value="ATP/GTP PHOSPHATASE"/>
    <property type="match status" value="1"/>
</dbReference>
<proteinExistence type="predicted"/>
<dbReference type="RefSeq" id="WP_284387680.1">
    <property type="nucleotide sequence ID" value="NZ_BSNK01000001.1"/>
</dbReference>
<accession>A0ABQ5V5P0</accession>
<keyword evidence="3" id="KW-1185">Reference proteome</keyword>
<name>A0ABQ5V5P0_9PROT</name>
<evidence type="ECO:0000313" key="2">
    <source>
        <dbReference type="EMBL" id="GLQ22863.1"/>
    </source>
</evidence>
<gene>
    <name evidence="2" type="ORF">GCM10007853_07370</name>
</gene>
<dbReference type="EMBL" id="BSNK01000001">
    <property type="protein sequence ID" value="GLQ22863.1"/>
    <property type="molecule type" value="Genomic_DNA"/>
</dbReference>
<dbReference type="Gene3D" id="3.40.50.300">
    <property type="entry name" value="P-loop containing nucleotide triphosphate hydrolases"/>
    <property type="match status" value="2"/>
</dbReference>
<dbReference type="Proteomes" id="UP001161391">
    <property type="component" value="Unassembled WGS sequence"/>
</dbReference>
<dbReference type="Pfam" id="PF13304">
    <property type="entry name" value="AAA_21"/>
    <property type="match status" value="1"/>
</dbReference>
<evidence type="ECO:0000259" key="1">
    <source>
        <dbReference type="Pfam" id="PF13304"/>
    </source>
</evidence>
<organism evidence="2 3">
    <name type="scientific">Algimonas ampicilliniresistens</name>
    <dbReference type="NCBI Taxonomy" id="1298735"/>
    <lineage>
        <taxon>Bacteria</taxon>
        <taxon>Pseudomonadati</taxon>
        <taxon>Pseudomonadota</taxon>
        <taxon>Alphaproteobacteria</taxon>
        <taxon>Maricaulales</taxon>
        <taxon>Robiginitomaculaceae</taxon>
        <taxon>Algimonas</taxon>
    </lineage>
</organism>
<dbReference type="InterPro" id="IPR003959">
    <property type="entry name" value="ATPase_AAA_core"/>
</dbReference>
<sequence length="580" mass="65888">MIKGIQLKSYKRFDDFRLTARKGNILVGPNNSGKSSILDALRLTEIGLKQMKRNPTYIRHGTTGFLGYQIPDSSLPFTIANSVRNYGNGDAEIIITHENGNKAVFLAHPDRSTRFYVQTNSGQPRTAVAYRKSFPIELLVVPTLGPLEINERVRKPETIEKNMGTRIAARNFRNIWKYKPPSDFSVFQKRIADVWPGITIDAPIVEMGTPQYLTMFFNEGRIPREIQWAGFGFQIWLQLQTHLARATENSILVLDEPDIYLHPELQHALYHDVSSQFKQYFIATHATEIINESPTQDLIVIDPMAARGKRIATEEQYVAMLDYIGSAQNADFAKISRAKKVIFVEGKDAKILRMFAKKFGYTKLASSSRTPIQRLGGFTQSSRAKATVWAFKELLGVNVETLCLFDRDYRCEKEVENFKSEMEQGNQKCFVLKRKEIENYLCDCGAISSAVNKRLDKSGRPYSCSISDIRALMEGVFDEMKDECNGQILGDYIRFYAKADKHTDTSTHVKNANKQFNAEWATFEGRLALAPGKDVIKRIMSSIQNEYDVSITVNMIVSEISRDTSNDLTSFLGQAELFMR</sequence>
<evidence type="ECO:0000313" key="3">
    <source>
        <dbReference type="Proteomes" id="UP001161391"/>
    </source>
</evidence>
<reference evidence="2" key="1">
    <citation type="journal article" date="2014" name="Int. J. Syst. Evol. Microbiol.">
        <title>Complete genome of a new Firmicutes species belonging to the dominant human colonic microbiota ('Ruminococcus bicirculans') reveals two chromosomes and a selective capacity to utilize plant glucans.</title>
        <authorList>
            <consortium name="NISC Comparative Sequencing Program"/>
            <person name="Wegmann U."/>
            <person name="Louis P."/>
            <person name="Goesmann A."/>
            <person name="Henrissat B."/>
            <person name="Duncan S.H."/>
            <person name="Flint H.J."/>
        </authorList>
    </citation>
    <scope>NUCLEOTIDE SEQUENCE</scope>
    <source>
        <strain evidence="2">NBRC 108219</strain>
    </source>
</reference>
<reference evidence="2" key="2">
    <citation type="submission" date="2023-01" db="EMBL/GenBank/DDBJ databases">
        <title>Draft genome sequence of Algimonas ampicilliniresistens strain NBRC 108219.</title>
        <authorList>
            <person name="Sun Q."/>
            <person name="Mori K."/>
        </authorList>
    </citation>
    <scope>NUCLEOTIDE SEQUENCE</scope>
    <source>
        <strain evidence="2">NBRC 108219</strain>
    </source>
</reference>
<protein>
    <recommendedName>
        <fullName evidence="1">ATPase AAA-type core domain-containing protein</fullName>
    </recommendedName>
</protein>
<dbReference type="SUPFAM" id="SSF52540">
    <property type="entry name" value="P-loop containing nucleoside triphosphate hydrolases"/>
    <property type="match status" value="1"/>
</dbReference>